<dbReference type="InterPro" id="IPR023346">
    <property type="entry name" value="Lysozyme-like_dom_sf"/>
</dbReference>
<dbReference type="RefSeq" id="WP_078691275.1">
    <property type="nucleotide sequence ID" value="NZ_CP014339.1"/>
</dbReference>
<dbReference type="GO" id="GO:0004568">
    <property type="term" value="F:chitinase activity"/>
    <property type="evidence" value="ECO:0007669"/>
    <property type="project" value="InterPro"/>
</dbReference>
<reference evidence="4 6" key="3">
    <citation type="submission" date="2018-06" db="EMBL/GenBank/DDBJ databases">
        <authorList>
            <consortium name="Pathogen Informatics"/>
            <person name="Doyle S."/>
        </authorList>
    </citation>
    <scope>NUCLEOTIDE SEQUENCE [LARGE SCALE GENOMIC DNA]</scope>
    <source>
        <strain evidence="4 6">NCTC10588</strain>
    </source>
</reference>
<evidence type="ECO:0000313" key="5">
    <source>
        <dbReference type="Proteomes" id="UP000189738"/>
    </source>
</evidence>
<proteinExistence type="predicted"/>
<dbReference type="AlphaFoldDB" id="A0A494J3E5"/>
<dbReference type="SUPFAM" id="SSF53955">
    <property type="entry name" value="Lysozyme-like"/>
    <property type="match status" value="1"/>
</dbReference>
<dbReference type="EMBL" id="MAHS01000016">
    <property type="protein sequence ID" value="OPB47179.1"/>
    <property type="molecule type" value="Genomic_DNA"/>
</dbReference>
<evidence type="ECO:0000313" key="2">
    <source>
        <dbReference type="EMBL" id="AQX52504.1"/>
    </source>
</evidence>
<evidence type="ECO:0000259" key="1">
    <source>
        <dbReference type="Pfam" id="PF00182"/>
    </source>
</evidence>
<reference evidence="3" key="2">
    <citation type="submission" date="2016-06" db="EMBL/GenBank/DDBJ databases">
        <authorList>
            <person name="Nicholson A.C."/>
        </authorList>
    </citation>
    <scope>NUCLEOTIDE SEQUENCE [LARGE SCALE GENOMIC DNA]</scope>
    <source>
        <strain evidence="3">E6809</strain>
    </source>
</reference>
<sequence>MTKLELRNKLQKIGANMSNVPEDLFEQMEKYGLKTDEDKFRFLANCLNETGGFKVFKENLFYTTPSRLVAVFPSAFRSKYNPNEYLRDSVKLANLVYDDRKFPKGLGNIYDGDGSKFIGRGAIQTTGRNNYTQLSKDTGIDFISHPEWLERPPYNFISALYYWKKHNLSAKPSLLATRQVIAGNYTNNPFGFKEVQNWYNKLKSA</sequence>
<dbReference type="GO" id="GO:0016998">
    <property type="term" value="P:cell wall macromolecule catabolic process"/>
    <property type="evidence" value="ECO:0007669"/>
    <property type="project" value="InterPro"/>
</dbReference>
<evidence type="ECO:0000313" key="4">
    <source>
        <dbReference type="EMBL" id="STC97596.1"/>
    </source>
</evidence>
<dbReference type="Gene3D" id="1.10.530.10">
    <property type="match status" value="1"/>
</dbReference>
<dbReference type="Pfam" id="PF00182">
    <property type="entry name" value="Glyco_hydro_19"/>
    <property type="match status" value="1"/>
</dbReference>
<dbReference type="Proteomes" id="UP000189738">
    <property type="component" value="Chromosome"/>
</dbReference>
<dbReference type="EMBL" id="UFYD01000001">
    <property type="protein sequence ID" value="STC97596.1"/>
    <property type="molecule type" value="Genomic_DNA"/>
</dbReference>
<dbReference type="InterPro" id="IPR000726">
    <property type="entry name" value="Glyco_hydro_19_cat"/>
</dbReference>
<feature type="domain" description="Glycoside hydrolase family 19 catalytic" evidence="1">
    <location>
        <begin position="113"/>
        <end position="186"/>
    </location>
</feature>
<organism evidence="3">
    <name type="scientific">Elizabethkingia anophelis</name>
    <dbReference type="NCBI Taxonomy" id="1117645"/>
    <lineage>
        <taxon>Bacteria</taxon>
        <taxon>Pseudomonadati</taxon>
        <taxon>Bacteroidota</taxon>
        <taxon>Flavobacteriia</taxon>
        <taxon>Flavobacteriales</taxon>
        <taxon>Weeksellaceae</taxon>
        <taxon>Elizabethkingia</taxon>
    </lineage>
</organism>
<dbReference type="GO" id="GO:0006032">
    <property type="term" value="P:chitin catabolic process"/>
    <property type="evidence" value="ECO:0007669"/>
    <property type="project" value="InterPro"/>
</dbReference>
<evidence type="ECO:0000313" key="3">
    <source>
        <dbReference type="EMBL" id="OPB47179.1"/>
    </source>
</evidence>
<dbReference type="Proteomes" id="UP000254876">
    <property type="component" value="Unassembled WGS sequence"/>
</dbReference>
<reference evidence="2 5" key="1">
    <citation type="submission" date="2016-02" db="EMBL/GenBank/DDBJ databases">
        <authorList>
            <person name="Nicholson A.C."/>
            <person name="Humrighouse B.W."/>
            <person name="Loparev V."/>
            <person name="Emery B."/>
            <person name="Graziano J."/>
            <person name="McQuiston J.R."/>
        </authorList>
    </citation>
    <scope>NUCLEOTIDE SEQUENCE [LARGE SCALE GENOMIC DNA]</scope>
    <source>
        <strain evidence="2 5">E6809</strain>
    </source>
</reference>
<protein>
    <submittedName>
        <fullName evidence="4">Predicted chitinase</fullName>
    </submittedName>
</protein>
<name>A0A494J3E5_9FLAO</name>
<evidence type="ECO:0000313" key="6">
    <source>
        <dbReference type="Proteomes" id="UP000254876"/>
    </source>
</evidence>
<gene>
    <name evidence="2" type="ORF">AYC66_18275</name>
    <name evidence="3" type="ORF">BAY09_08260</name>
    <name evidence="4" type="ORF">NCTC10588_00946</name>
</gene>
<accession>A0A494J3E5</accession>
<dbReference type="EMBL" id="CP014339">
    <property type="protein sequence ID" value="AQX52504.1"/>
    <property type="molecule type" value="Genomic_DNA"/>
</dbReference>